<protein>
    <submittedName>
        <fullName evidence="1">Uncharacterized protein</fullName>
    </submittedName>
</protein>
<proteinExistence type="predicted"/>
<evidence type="ECO:0000313" key="1">
    <source>
        <dbReference type="EMBL" id="GHO85792.1"/>
    </source>
</evidence>
<dbReference type="EMBL" id="BNJJ01000010">
    <property type="protein sequence ID" value="GHO85792.1"/>
    <property type="molecule type" value="Genomic_DNA"/>
</dbReference>
<comment type="caution">
    <text evidence="1">The sequence shown here is derived from an EMBL/GenBank/DDBJ whole genome shotgun (WGS) entry which is preliminary data.</text>
</comment>
<organism evidence="1 2">
    <name type="scientific">Dictyobacter formicarum</name>
    <dbReference type="NCBI Taxonomy" id="2778368"/>
    <lineage>
        <taxon>Bacteria</taxon>
        <taxon>Bacillati</taxon>
        <taxon>Chloroflexota</taxon>
        <taxon>Ktedonobacteria</taxon>
        <taxon>Ktedonobacterales</taxon>
        <taxon>Dictyobacteraceae</taxon>
        <taxon>Dictyobacter</taxon>
    </lineage>
</organism>
<evidence type="ECO:0000313" key="2">
    <source>
        <dbReference type="Proteomes" id="UP000635565"/>
    </source>
</evidence>
<keyword evidence="2" id="KW-1185">Reference proteome</keyword>
<gene>
    <name evidence="1" type="ORF">KSZ_37980</name>
</gene>
<sequence length="675" mass="72953">MVRAISSALSAAVRASTRVPAIGVSIEDHILHYQPYQSPGAADSWHDVCIANDGSIVRIRLTRGSNAYAQSLQWQRITDPGNASQWSSWTTLGGANATCFEDSGCALSNNNGVLRAFVQQGSGGSALWTWSSSDNGQSWSASPTTVLTPPSSATILGIGSSGNNDVFFLYQLASGVVTGCSFYSGGSWSSLRSSTLSAISYGAGLTAYWDGTLYWLVFSDGNTLYESSYAPASNSWQGYPAIAPATGSAITRRAPRLQYDSSTGLYNLTCIEADSGQLTGAVYSYPRMRQSADLQHWSQGSIIYSMSAQYGACLLSTFSANLLISMSSIQRAPIYSQDSQHYLDCSNRVISYSLKERLARPAMLELVLDNNQGALGSMLSQPGATQPIGPNCSVVLRVGYRTGTPPGSPELVKVGTYRIQTLQLLRSPGVSQLRLLCVDLTQQLDQVNRFQMTYTAQALGWLLREVCARAGLFALSLPASSQLSQSVPLFVLPAGGTYRRALDELCRIYDIQYFLDQDEVLQFCDLSGAANSSWSYQPELELLSWGQRQQRGNHIIVTGKPPGGGTAMALTTAEVYDDQQMQWSGQEGLIQHVDQKLLTVAQCASKAAFLLAQEQRAQLQHQIQIPLNPAHQLLDVITISDPSIAVSGNVRIVQSSSVYEPQQATYSTTLELEGV</sequence>
<dbReference type="SUPFAM" id="SSF69279">
    <property type="entry name" value="Phage tail proteins"/>
    <property type="match status" value="1"/>
</dbReference>
<name>A0ABQ3VIR6_9CHLR</name>
<reference evidence="1 2" key="1">
    <citation type="journal article" date="2021" name="Int. J. Syst. Evol. Microbiol.">
        <title>Reticulibacter mediterranei gen. nov., sp. nov., within the new family Reticulibacteraceae fam. nov., and Ktedonospora formicarum gen. nov., sp. nov., Ktedonobacter robiniae sp. nov., Dictyobacter formicarum sp. nov. and Dictyobacter arantiisoli sp. nov., belonging to the class Ktedonobacteria.</title>
        <authorList>
            <person name="Yabe S."/>
            <person name="Zheng Y."/>
            <person name="Wang C.M."/>
            <person name="Sakai Y."/>
            <person name="Abe K."/>
            <person name="Yokota A."/>
            <person name="Donadio S."/>
            <person name="Cavaletti L."/>
            <person name="Monciardini P."/>
        </authorList>
    </citation>
    <scope>NUCLEOTIDE SEQUENCE [LARGE SCALE GENOMIC DNA]</scope>
    <source>
        <strain evidence="1 2">SOSP1-9</strain>
    </source>
</reference>
<dbReference type="Proteomes" id="UP000635565">
    <property type="component" value="Unassembled WGS sequence"/>
</dbReference>
<dbReference type="SUPFAM" id="SSF89372">
    <property type="entry name" value="Fucose-specific lectin"/>
    <property type="match status" value="1"/>
</dbReference>
<accession>A0ABQ3VIR6</accession>